<proteinExistence type="predicted"/>
<protein>
    <submittedName>
        <fullName evidence="2">Uncharacterized protein</fullName>
    </submittedName>
</protein>
<feature type="transmembrane region" description="Helical" evidence="1">
    <location>
        <begin position="141"/>
        <end position="158"/>
    </location>
</feature>
<keyword evidence="1" id="KW-0472">Membrane</keyword>
<dbReference type="RefSeq" id="WP_309866130.1">
    <property type="nucleotide sequence ID" value="NZ_JAVDQG010000005.1"/>
</dbReference>
<comment type="caution">
    <text evidence="2">The sequence shown here is derived from an EMBL/GenBank/DDBJ whole genome shotgun (WGS) entry which is preliminary data.</text>
</comment>
<dbReference type="EMBL" id="JAVDQG010000005">
    <property type="protein sequence ID" value="MDR6226358.1"/>
    <property type="molecule type" value="Genomic_DNA"/>
</dbReference>
<sequence>MFVILFVVLWFLASAWCLMVLDQVGTQERKWSWTTLIPAVFFGGLLAIMILSLFCFLGLWLAALWLPDDAQAGKWWDWIFLSTLSILAYLLLFGLVEIALKVFLQECRLPLWLALLVQIPFLSFTLLMVSERVTVGTHLSVEAAVLVSGGLVIFGYAMERWLGFHPV</sequence>
<dbReference type="Proteomes" id="UP001185012">
    <property type="component" value="Unassembled WGS sequence"/>
</dbReference>
<feature type="transmembrane region" description="Helical" evidence="1">
    <location>
        <begin position="109"/>
        <end position="129"/>
    </location>
</feature>
<evidence type="ECO:0000313" key="2">
    <source>
        <dbReference type="EMBL" id="MDR6226358.1"/>
    </source>
</evidence>
<feature type="transmembrane region" description="Helical" evidence="1">
    <location>
        <begin position="41"/>
        <end position="66"/>
    </location>
</feature>
<organism evidence="2 3">
    <name type="scientific">Desmospora profundinema</name>
    <dbReference type="NCBI Taxonomy" id="1571184"/>
    <lineage>
        <taxon>Bacteria</taxon>
        <taxon>Bacillati</taxon>
        <taxon>Bacillota</taxon>
        <taxon>Bacilli</taxon>
        <taxon>Bacillales</taxon>
        <taxon>Thermoactinomycetaceae</taxon>
        <taxon>Desmospora</taxon>
    </lineage>
</organism>
<feature type="transmembrane region" description="Helical" evidence="1">
    <location>
        <begin position="78"/>
        <end position="103"/>
    </location>
</feature>
<evidence type="ECO:0000256" key="1">
    <source>
        <dbReference type="SAM" id="Phobius"/>
    </source>
</evidence>
<keyword evidence="1" id="KW-1133">Transmembrane helix</keyword>
<keyword evidence="1" id="KW-0812">Transmembrane</keyword>
<evidence type="ECO:0000313" key="3">
    <source>
        <dbReference type="Proteomes" id="UP001185012"/>
    </source>
</evidence>
<gene>
    <name evidence="2" type="ORF">JOE21_002365</name>
</gene>
<keyword evidence="3" id="KW-1185">Reference proteome</keyword>
<name>A0ABU1INP0_9BACL</name>
<reference evidence="2 3" key="1">
    <citation type="submission" date="2023-07" db="EMBL/GenBank/DDBJ databases">
        <title>Genomic Encyclopedia of Type Strains, Phase IV (KMG-IV): sequencing the most valuable type-strain genomes for metagenomic binning, comparative biology and taxonomic classification.</title>
        <authorList>
            <person name="Goeker M."/>
        </authorList>
    </citation>
    <scope>NUCLEOTIDE SEQUENCE [LARGE SCALE GENOMIC DNA]</scope>
    <source>
        <strain evidence="2 3">DSM 45903</strain>
    </source>
</reference>
<accession>A0ABU1INP0</accession>